<evidence type="ECO:0000256" key="1">
    <source>
        <dbReference type="SAM" id="Phobius"/>
    </source>
</evidence>
<dbReference type="EMBL" id="VJMH01000339">
    <property type="protein sequence ID" value="KAF0716911.1"/>
    <property type="molecule type" value="Genomic_DNA"/>
</dbReference>
<sequence>MTISTTAVVICLAIAGVLLGFFVWWKNRHREPRHKPPARTSATCPDEPHLVLPRLRSDEPDDSVFFSHRRDSHHAIPILMHEDEMETPESYGLPSNCTANDDVEKTRLSILHRDPPCEAINLPDHDEHVVTPSASAVSSNFSGYLSEVSAVVDGPSIDYSDAIITTNVRFDPQSQTTTFSMAVVPAGGRVEL</sequence>
<protein>
    <submittedName>
        <fullName evidence="3">Aste57867_2595 protein</fullName>
    </submittedName>
</protein>
<dbReference type="EMBL" id="CAADRA010000339">
    <property type="protein sequence ID" value="VFT79791.1"/>
    <property type="molecule type" value="Genomic_DNA"/>
</dbReference>
<keyword evidence="1" id="KW-1133">Transmembrane helix</keyword>
<evidence type="ECO:0000313" key="2">
    <source>
        <dbReference type="EMBL" id="KAF0716911.1"/>
    </source>
</evidence>
<reference evidence="2" key="2">
    <citation type="submission" date="2019-06" db="EMBL/GenBank/DDBJ databases">
        <title>Genomics analysis of Aphanomyces spp. identifies a new class of oomycete effector associated with host adaptation.</title>
        <authorList>
            <person name="Gaulin E."/>
        </authorList>
    </citation>
    <scope>NUCLEOTIDE SEQUENCE</scope>
    <source>
        <strain evidence="2">CBS 578.67</strain>
    </source>
</reference>
<evidence type="ECO:0000313" key="4">
    <source>
        <dbReference type="Proteomes" id="UP000332933"/>
    </source>
</evidence>
<feature type="transmembrane region" description="Helical" evidence="1">
    <location>
        <begin position="6"/>
        <end position="25"/>
    </location>
</feature>
<keyword evidence="4" id="KW-1185">Reference proteome</keyword>
<gene>
    <name evidence="3" type="primary">Aste57867_2595</name>
    <name evidence="2" type="ORF">As57867_002588</name>
    <name evidence="3" type="ORF">ASTE57867_2595</name>
</gene>
<keyword evidence="1" id="KW-0472">Membrane</keyword>
<accession>A0A485KC56</accession>
<organism evidence="3 4">
    <name type="scientific">Aphanomyces stellatus</name>
    <dbReference type="NCBI Taxonomy" id="120398"/>
    <lineage>
        <taxon>Eukaryota</taxon>
        <taxon>Sar</taxon>
        <taxon>Stramenopiles</taxon>
        <taxon>Oomycota</taxon>
        <taxon>Saprolegniomycetes</taxon>
        <taxon>Saprolegniales</taxon>
        <taxon>Verrucalvaceae</taxon>
        <taxon>Aphanomyces</taxon>
    </lineage>
</organism>
<evidence type="ECO:0000313" key="3">
    <source>
        <dbReference type="EMBL" id="VFT79791.1"/>
    </source>
</evidence>
<proteinExistence type="predicted"/>
<dbReference type="AlphaFoldDB" id="A0A485KC56"/>
<reference evidence="3 4" key="1">
    <citation type="submission" date="2019-03" db="EMBL/GenBank/DDBJ databases">
        <authorList>
            <person name="Gaulin E."/>
            <person name="Dumas B."/>
        </authorList>
    </citation>
    <scope>NUCLEOTIDE SEQUENCE [LARGE SCALE GENOMIC DNA]</scope>
    <source>
        <strain evidence="3">CBS 568.67</strain>
    </source>
</reference>
<name>A0A485KC56_9STRA</name>
<keyword evidence="1" id="KW-0812">Transmembrane</keyword>
<dbReference type="Proteomes" id="UP000332933">
    <property type="component" value="Unassembled WGS sequence"/>
</dbReference>